<evidence type="ECO:0000259" key="1">
    <source>
        <dbReference type="PROSITE" id="PS51819"/>
    </source>
</evidence>
<dbReference type="Proteomes" id="UP000184287">
    <property type="component" value="Unassembled WGS sequence"/>
</dbReference>
<dbReference type="InterPro" id="IPR037523">
    <property type="entry name" value="VOC_core"/>
</dbReference>
<gene>
    <name evidence="2" type="ORF">SAMN04488522_10445</name>
</gene>
<dbReference type="RefSeq" id="WP_073232792.1">
    <property type="nucleotide sequence ID" value="NZ_FQUQ01000004.1"/>
</dbReference>
<feature type="domain" description="VOC" evidence="1">
    <location>
        <begin position="2"/>
        <end position="124"/>
    </location>
</feature>
<dbReference type="PROSITE" id="PS51819">
    <property type="entry name" value="VOC"/>
    <property type="match status" value="1"/>
</dbReference>
<accession>A0A1M5G3N9</accession>
<keyword evidence="3" id="KW-1185">Reference proteome</keyword>
<dbReference type="Gene3D" id="3.10.180.10">
    <property type="entry name" value="2,3-Dihydroxybiphenyl 1,2-Dioxygenase, domain 1"/>
    <property type="match status" value="1"/>
</dbReference>
<dbReference type="AlphaFoldDB" id="A0A1M5G3N9"/>
<proteinExistence type="predicted"/>
<protein>
    <recommendedName>
        <fullName evidence="1">VOC domain-containing protein</fullName>
    </recommendedName>
</protein>
<dbReference type="InterPro" id="IPR029068">
    <property type="entry name" value="Glyas_Bleomycin-R_OHBP_Dase"/>
</dbReference>
<evidence type="ECO:0000313" key="2">
    <source>
        <dbReference type="EMBL" id="SHF98420.1"/>
    </source>
</evidence>
<organism evidence="2 3">
    <name type="scientific">Pedobacter caeni</name>
    <dbReference type="NCBI Taxonomy" id="288992"/>
    <lineage>
        <taxon>Bacteria</taxon>
        <taxon>Pseudomonadati</taxon>
        <taxon>Bacteroidota</taxon>
        <taxon>Sphingobacteriia</taxon>
        <taxon>Sphingobacteriales</taxon>
        <taxon>Sphingobacteriaceae</taxon>
        <taxon>Pedobacter</taxon>
    </lineage>
</organism>
<dbReference type="STRING" id="288992.SAMN04488522_10445"/>
<reference evidence="3" key="1">
    <citation type="submission" date="2016-11" db="EMBL/GenBank/DDBJ databases">
        <authorList>
            <person name="Varghese N."/>
            <person name="Submissions S."/>
        </authorList>
    </citation>
    <scope>NUCLEOTIDE SEQUENCE [LARGE SCALE GENOMIC DNA]</scope>
    <source>
        <strain evidence="3">DSM 16990</strain>
    </source>
</reference>
<name>A0A1M5G3N9_9SPHI</name>
<dbReference type="Pfam" id="PF00903">
    <property type="entry name" value="Glyoxalase"/>
    <property type="match status" value="1"/>
</dbReference>
<dbReference type="InterPro" id="IPR004360">
    <property type="entry name" value="Glyas_Fos-R_dOase_dom"/>
</dbReference>
<dbReference type="OrthoDB" id="4762357at2"/>
<sequence>MKLNFETLIIFVQDIDKLKPFYVDVLKLEIMEEFKSEWLLLGSGNCKIGLHKIGDQYLEEGAAPFKFDNNTKVVFEIDEDIHRVRTTLLSEGVSMKEVTTFEGYDYLLCDGEDPEGNVFQIKQRKPRTVISNPS</sequence>
<dbReference type="SUPFAM" id="SSF54593">
    <property type="entry name" value="Glyoxalase/Bleomycin resistance protein/Dihydroxybiphenyl dioxygenase"/>
    <property type="match status" value="1"/>
</dbReference>
<dbReference type="EMBL" id="FQUQ01000004">
    <property type="protein sequence ID" value="SHF98420.1"/>
    <property type="molecule type" value="Genomic_DNA"/>
</dbReference>
<evidence type="ECO:0000313" key="3">
    <source>
        <dbReference type="Proteomes" id="UP000184287"/>
    </source>
</evidence>